<dbReference type="STRING" id="97972.A0A2V1D4E4"/>
<protein>
    <recommendedName>
        <fullName evidence="3">F-box domain-containing protein</fullName>
    </recommendedName>
</protein>
<evidence type="ECO:0000313" key="2">
    <source>
        <dbReference type="Proteomes" id="UP000244855"/>
    </source>
</evidence>
<sequence>MVIPSLPLEITLLIADFLDPYTCFDFSIICKSCWSLCAPLVAKHKQLFAENSIIDTTPAWGTLQPILWEKLNQYLDCPYDGFYVRDITLPSNRSTYLDVNAAHDFQLSRESPAPPQDDIKRYHLAMQMIEERHGQNDNLTSNWDSWIRKGSSEPILSLLIHYTPNLKIFRFTDLELKEVFLPLLYCIAMGYGNPRLAPNLPFQHLTTVAVAHWDTESSCASDWCQYFCSIPSVRSFVARAMGGSSSRHRDLDGLPSSNVRELVFQNSRFDASAIEQILKKTPLLERFTYDVGDASVAEEVFSVEPDRVLRALQNHVGHSLQHAVFASWADWDNEEELGDVGQVSLRDFKELKTLRCDWHILRPIRDEIASSPETLPDGDFYTEEQETLEDFDFRSILPASLEVLVISGSAHLDDTELLSELPKRSAFTPLLNKIYLPDEGTDILDITGNPLLQYLQGQG</sequence>
<evidence type="ECO:0000313" key="1">
    <source>
        <dbReference type="EMBL" id="PVH92509.1"/>
    </source>
</evidence>
<proteinExistence type="predicted"/>
<reference evidence="1 2" key="1">
    <citation type="journal article" date="2018" name="Sci. Rep.">
        <title>Comparative genomics provides insights into the lifestyle and reveals functional heterogeneity of dark septate endophytic fungi.</title>
        <authorList>
            <person name="Knapp D.G."/>
            <person name="Nemeth J.B."/>
            <person name="Barry K."/>
            <person name="Hainaut M."/>
            <person name="Henrissat B."/>
            <person name="Johnson J."/>
            <person name="Kuo A."/>
            <person name="Lim J.H.P."/>
            <person name="Lipzen A."/>
            <person name="Nolan M."/>
            <person name="Ohm R.A."/>
            <person name="Tamas L."/>
            <person name="Grigoriev I.V."/>
            <person name="Spatafora J.W."/>
            <person name="Nagy L.G."/>
            <person name="Kovacs G.M."/>
        </authorList>
    </citation>
    <scope>NUCLEOTIDE SEQUENCE [LARGE SCALE GENOMIC DNA]</scope>
    <source>
        <strain evidence="1 2">DSE2036</strain>
    </source>
</reference>
<dbReference type="OrthoDB" id="5304354at2759"/>
<accession>A0A2V1D4E4</accession>
<keyword evidence="2" id="KW-1185">Reference proteome</keyword>
<dbReference type="AlphaFoldDB" id="A0A2V1D4E4"/>
<gene>
    <name evidence="1" type="ORF">DM02DRAFT_543496</name>
</gene>
<dbReference type="Proteomes" id="UP000244855">
    <property type="component" value="Unassembled WGS sequence"/>
</dbReference>
<dbReference type="EMBL" id="KZ805676">
    <property type="protein sequence ID" value="PVH92509.1"/>
    <property type="molecule type" value="Genomic_DNA"/>
</dbReference>
<evidence type="ECO:0008006" key="3">
    <source>
        <dbReference type="Google" id="ProtNLM"/>
    </source>
</evidence>
<organism evidence="1 2">
    <name type="scientific">Periconia macrospinosa</name>
    <dbReference type="NCBI Taxonomy" id="97972"/>
    <lineage>
        <taxon>Eukaryota</taxon>
        <taxon>Fungi</taxon>
        <taxon>Dikarya</taxon>
        <taxon>Ascomycota</taxon>
        <taxon>Pezizomycotina</taxon>
        <taxon>Dothideomycetes</taxon>
        <taxon>Pleosporomycetidae</taxon>
        <taxon>Pleosporales</taxon>
        <taxon>Massarineae</taxon>
        <taxon>Periconiaceae</taxon>
        <taxon>Periconia</taxon>
    </lineage>
</organism>
<name>A0A2V1D4E4_9PLEO</name>